<keyword evidence="3" id="KW-0804">Transcription</keyword>
<dbReference type="PRINTS" id="PR00598">
    <property type="entry name" value="HTHMARR"/>
</dbReference>
<dbReference type="PANTHER" id="PTHR33164">
    <property type="entry name" value="TRANSCRIPTIONAL REGULATOR, MARR FAMILY"/>
    <property type="match status" value="1"/>
</dbReference>
<dbReference type="RefSeq" id="WP_253749847.1">
    <property type="nucleotide sequence ID" value="NZ_JAMZDZ010000001.1"/>
</dbReference>
<dbReference type="Proteomes" id="UP001595816">
    <property type="component" value="Unassembled WGS sequence"/>
</dbReference>
<dbReference type="InterPro" id="IPR036390">
    <property type="entry name" value="WH_DNA-bd_sf"/>
</dbReference>
<evidence type="ECO:0000313" key="6">
    <source>
        <dbReference type="Proteomes" id="UP001595816"/>
    </source>
</evidence>
<dbReference type="Pfam" id="PF12802">
    <property type="entry name" value="MarR_2"/>
    <property type="match status" value="1"/>
</dbReference>
<evidence type="ECO:0000256" key="2">
    <source>
        <dbReference type="ARBA" id="ARBA00023125"/>
    </source>
</evidence>
<dbReference type="InterPro" id="IPR023187">
    <property type="entry name" value="Tscrpt_reg_MarR-type_CS"/>
</dbReference>
<dbReference type="SMART" id="SM00347">
    <property type="entry name" value="HTH_MARR"/>
    <property type="match status" value="1"/>
</dbReference>
<evidence type="ECO:0000256" key="1">
    <source>
        <dbReference type="ARBA" id="ARBA00023015"/>
    </source>
</evidence>
<dbReference type="PROSITE" id="PS01117">
    <property type="entry name" value="HTH_MARR_1"/>
    <property type="match status" value="1"/>
</dbReference>
<dbReference type="PROSITE" id="PS50995">
    <property type="entry name" value="HTH_MARR_2"/>
    <property type="match status" value="1"/>
</dbReference>
<keyword evidence="2" id="KW-0238">DNA-binding</keyword>
<evidence type="ECO:0000259" key="4">
    <source>
        <dbReference type="PROSITE" id="PS50995"/>
    </source>
</evidence>
<dbReference type="InterPro" id="IPR000835">
    <property type="entry name" value="HTH_MarR-typ"/>
</dbReference>
<dbReference type="PANTHER" id="PTHR33164:SF104">
    <property type="entry name" value="TRANSCRIPTIONAL REGULATORY PROTEIN"/>
    <property type="match status" value="1"/>
</dbReference>
<dbReference type="InterPro" id="IPR036388">
    <property type="entry name" value="WH-like_DNA-bd_sf"/>
</dbReference>
<protein>
    <submittedName>
        <fullName evidence="5">MarR family winged helix-turn-helix transcriptional regulator</fullName>
    </submittedName>
</protein>
<keyword evidence="6" id="KW-1185">Reference proteome</keyword>
<name>A0ABV8LM11_9ACTN</name>
<sequence length="173" mass="19428">MTAPDRASDRDAADHHVARWADYLRDDPAFSPEVEAAVIRMGHILRRMRRDDVAAFAGSEFTIEDYKTLHALMVQPYPNEATPGQLAEATAVTRAAMTSRLDRLAGAGLITRESEPNDRRRVLIRPTAAGRTVWQRHLSEGLERENRLLSALTGKELVQLNTLLRKVMLSLDE</sequence>
<dbReference type="SUPFAM" id="SSF46785">
    <property type="entry name" value="Winged helix' DNA-binding domain"/>
    <property type="match status" value="1"/>
</dbReference>
<reference evidence="6" key="1">
    <citation type="journal article" date="2019" name="Int. J. Syst. Evol. Microbiol.">
        <title>The Global Catalogue of Microorganisms (GCM) 10K type strain sequencing project: providing services to taxonomists for standard genome sequencing and annotation.</title>
        <authorList>
            <consortium name="The Broad Institute Genomics Platform"/>
            <consortium name="The Broad Institute Genome Sequencing Center for Infectious Disease"/>
            <person name="Wu L."/>
            <person name="Ma J."/>
        </authorList>
    </citation>
    <scope>NUCLEOTIDE SEQUENCE [LARGE SCALE GENOMIC DNA]</scope>
    <source>
        <strain evidence="6">CGMCC 4.7289</strain>
    </source>
</reference>
<keyword evidence="1" id="KW-0805">Transcription regulation</keyword>
<comment type="caution">
    <text evidence="5">The sequence shown here is derived from an EMBL/GenBank/DDBJ whole genome shotgun (WGS) entry which is preliminary data.</text>
</comment>
<dbReference type="Gene3D" id="1.10.10.10">
    <property type="entry name" value="Winged helix-like DNA-binding domain superfamily/Winged helix DNA-binding domain"/>
    <property type="match status" value="1"/>
</dbReference>
<proteinExistence type="predicted"/>
<evidence type="ECO:0000256" key="3">
    <source>
        <dbReference type="ARBA" id="ARBA00023163"/>
    </source>
</evidence>
<dbReference type="InterPro" id="IPR039422">
    <property type="entry name" value="MarR/SlyA-like"/>
</dbReference>
<organism evidence="5 6">
    <name type="scientific">Hamadaea flava</name>
    <dbReference type="NCBI Taxonomy" id="1742688"/>
    <lineage>
        <taxon>Bacteria</taxon>
        <taxon>Bacillati</taxon>
        <taxon>Actinomycetota</taxon>
        <taxon>Actinomycetes</taxon>
        <taxon>Micromonosporales</taxon>
        <taxon>Micromonosporaceae</taxon>
        <taxon>Hamadaea</taxon>
    </lineage>
</organism>
<gene>
    <name evidence="5" type="ORF">ACFOZ4_15535</name>
</gene>
<dbReference type="EMBL" id="JBHSAY010000008">
    <property type="protein sequence ID" value="MFC4132022.1"/>
    <property type="molecule type" value="Genomic_DNA"/>
</dbReference>
<feature type="domain" description="HTH marR-type" evidence="4">
    <location>
        <begin position="31"/>
        <end position="169"/>
    </location>
</feature>
<evidence type="ECO:0000313" key="5">
    <source>
        <dbReference type="EMBL" id="MFC4132022.1"/>
    </source>
</evidence>
<accession>A0ABV8LM11</accession>